<evidence type="ECO:0000256" key="4">
    <source>
        <dbReference type="ARBA" id="ARBA00022692"/>
    </source>
</evidence>
<dbReference type="Proteomes" id="UP000199040">
    <property type="component" value="Unassembled WGS sequence"/>
</dbReference>
<sequence length="500" mass="54861">MLRSPTDNSAMRRSATVRTSVGFVVVALLCLVIADIQVTTVAPWRELGRLLTGLVTPDFSNPAAIGTALLRTVAFAFVGVALGASAGFLLALIFHLRVVRTLCAFVRAIHELFWALIFLQFFGLHPLTGVLAIALPYAGVFAKVYSEILDEADPLPMQVLPAGTGLISGFLFARVPDAWPHLVSYTAYRLECGLRSSAVLGFVGMPTLGFALQSSFAQGYYSEVGALLLVFFVLIATLRLWVRPWLVPLYVAVSPFLLGTGLPIMWGNVARFFTEDIVPAPLRHGEGWAALWQWFSDLLLHEALPGVWTTVVLTQIALVGTGLIALLAFPLISRHFTSRPGSVLGHVALVVARSTPEYLLAYVLLQLWGPSMLPAIVALALHNGGIIGHLIGRRSNEITLRPDAAHGLDRYAYEMVPRLYGPFLAFLFYRWEIIMRETAILGILGIATLGFYVDSAIQELRFDRALVLIVITALLNIGVDSLARTLRRRLRLRHMVNCEP</sequence>
<evidence type="ECO:0000256" key="2">
    <source>
        <dbReference type="ARBA" id="ARBA00022448"/>
    </source>
</evidence>
<dbReference type="SUPFAM" id="SSF161098">
    <property type="entry name" value="MetI-like"/>
    <property type="match status" value="2"/>
</dbReference>
<dbReference type="PANTHER" id="PTHR30043:SF1">
    <property type="entry name" value="ABC TRANSPORT SYSTEM PERMEASE PROTEIN P69"/>
    <property type="match status" value="1"/>
</dbReference>
<feature type="transmembrane region" description="Helical" evidence="7">
    <location>
        <begin position="194"/>
        <end position="212"/>
    </location>
</feature>
<dbReference type="STRING" id="442341.SAMN04487959_101141"/>
<feature type="transmembrane region" description="Helical" evidence="7">
    <location>
        <begin position="433"/>
        <end position="453"/>
    </location>
</feature>
<proteinExistence type="predicted"/>
<feature type="transmembrane region" description="Helical" evidence="7">
    <location>
        <begin position="112"/>
        <end position="135"/>
    </location>
</feature>
<feature type="transmembrane region" description="Helical" evidence="7">
    <location>
        <begin position="465"/>
        <end position="483"/>
    </location>
</feature>
<evidence type="ECO:0000256" key="3">
    <source>
        <dbReference type="ARBA" id="ARBA00022475"/>
    </source>
</evidence>
<reference evidence="8 9" key="1">
    <citation type="submission" date="2016-10" db="EMBL/GenBank/DDBJ databases">
        <authorList>
            <person name="de Groot N.N."/>
        </authorList>
    </citation>
    <scope>NUCLEOTIDE SEQUENCE [LARGE SCALE GENOMIC DNA]</scope>
    <source>
        <strain evidence="8 9">CGMCC 1.6848</strain>
    </source>
</reference>
<accession>A0A1I2XZU1</accession>
<keyword evidence="4 7" id="KW-0812">Transmembrane</keyword>
<feature type="transmembrane region" description="Helical" evidence="7">
    <location>
        <begin position="307"/>
        <end position="331"/>
    </location>
</feature>
<feature type="transmembrane region" description="Helical" evidence="7">
    <location>
        <begin position="224"/>
        <end position="242"/>
    </location>
</feature>
<evidence type="ECO:0000313" key="9">
    <source>
        <dbReference type="Proteomes" id="UP000199040"/>
    </source>
</evidence>
<dbReference type="Gene3D" id="1.10.3720.10">
    <property type="entry name" value="MetI-like"/>
    <property type="match status" value="2"/>
</dbReference>
<dbReference type="GO" id="GO:0005886">
    <property type="term" value="C:plasma membrane"/>
    <property type="evidence" value="ECO:0007669"/>
    <property type="project" value="UniProtKB-SubCell"/>
</dbReference>
<feature type="transmembrane region" description="Helical" evidence="7">
    <location>
        <begin position="155"/>
        <end position="173"/>
    </location>
</feature>
<evidence type="ECO:0000256" key="1">
    <source>
        <dbReference type="ARBA" id="ARBA00004651"/>
    </source>
</evidence>
<name>A0A1I2XZU1_9GAMM</name>
<keyword evidence="3" id="KW-1003">Cell membrane</keyword>
<keyword evidence="2" id="KW-0813">Transport</keyword>
<keyword evidence="9" id="KW-1185">Reference proteome</keyword>
<dbReference type="AlphaFoldDB" id="A0A1I2XZU1"/>
<evidence type="ECO:0000256" key="7">
    <source>
        <dbReference type="SAM" id="Phobius"/>
    </source>
</evidence>
<organism evidence="8 9">
    <name type="scientific">Modicisalibacter xianhensis</name>
    <dbReference type="NCBI Taxonomy" id="442341"/>
    <lineage>
        <taxon>Bacteria</taxon>
        <taxon>Pseudomonadati</taxon>
        <taxon>Pseudomonadota</taxon>
        <taxon>Gammaproteobacteria</taxon>
        <taxon>Oceanospirillales</taxon>
        <taxon>Halomonadaceae</taxon>
        <taxon>Modicisalibacter</taxon>
    </lineage>
</organism>
<comment type="subcellular location">
    <subcellularLocation>
        <location evidence="1">Cell membrane</location>
        <topology evidence="1">Multi-pass membrane protein</topology>
    </subcellularLocation>
</comment>
<gene>
    <name evidence="8" type="ORF">SAMN04487959_101141</name>
</gene>
<evidence type="ECO:0000313" key="8">
    <source>
        <dbReference type="EMBL" id="SFH18609.1"/>
    </source>
</evidence>
<feature type="transmembrane region" description="Helical" evidence="7">
    <location>
        <begin position="64"/>
        <end position="92"/>
    </location>
</feature>
<dbReference type="InterPro" id="IPR035906">
    <property type="entry name" value="MetI-like_sf"/>
</dbReference>
<dbReference type="PANTHER" id="PTHR30043">
    <property type="entry name" value="PHOSPHONATES TRANSPORT SYSTEM PERMEASE PROTEIN"/>
    <property type="match status" value="1"/>
</dbReference>
<feature type="transmembrane region" description="Helical" evidence="7">
    <location>
        <begin position="21"/>
        <end position="44"/>
    </location>
</feature>
<dbReference type="EMBL" id="FOPY01000001">
    <property type="protein sequence ID" value="SFH18609.1"/>
    <property type="molecule type" value="Genomic_DNA"/>
</dbReference>
<evidence type="ECO:0000256" key="6">
    <source>
        <dbReference type="ARBA" id="ARBA00023136"/>
    </source>
</evidence>
<keyword evidence="5 7" id="KW-1133">Transmembrane helix</keyword>
<evidence type="ECO:0000256" key="5">
    <source>
        <dbReference type="ARBA" id="ARBA00022989"/>
    </source>
</evidence>
<protein>
    <submittedName>
        <fullName evidence="8">Phosphonate transport system permease protein</fullName>
    </submittedName>
</protein>
<feature type="transmembrane region" description="Helical" evidence="7">
    <location>
        <begin position="249"/>
        <end position="266"/>
    </location>
</feature>
<keyword evidence="6 7" id="KW-0472">Membrane</keyword>